<accession>A0AAV7ZK93</accession>
<dbReference type="GO" id="GO:0071269">
    <property type="term" value="P:L-homocysteine biosynthetic process"/>
    <property type="evidence" value="ECO:0007669"/>
    <property type="project" value="TreeGrafter"/>
</dbReference>
<evidence type="ECO:0000256" key="1">
    <source>
        <dbReference type="ARBA" id="ARBA00001933"/>
    </source>
</evidence>
<dbReference type="InterPro" id="IPR000277">
    <property type="entry name" value="Cys/Met-Metab_PyrdxlP-dep_enz"/>
</dbReference>
<dbReference type="Gene3D" id="3.40.640.10">
    <property type="entry name" value="Type I PLP-dependent aspartate aminotransferase-like (Major domain)"/>
    <property type="match status" value="1"/>
</dbReference>
<reference evidence="5" key="2">
    <citation type="submission" date="2022-08" db="EMBL/GenBank/DDBJ databases">
        <title>Novel sulphate-reducing endosymbionts in the free-living metamonad Anaeramoeba.</title>
        <authorList>
            <person name="Jerlstrom-Hultqvist J."/>
            <person name="Cepicka I."/>
            <person name="Gallot-Lavallee L."/>
            <person name="Salas-Leiva D."/>
            <person name="Curtis B.A."/>
            <person name="Zahonova K."/>
            <person name="Pipaliya S."/>
            <person name="Dacks J."/>
            <person name="Roger A.J."/>
        </authorList>
    </citation>
    <scope>NUCLEOTIDE SEQUENCE</scope>
    <source>
        <strain evidence="5">Busselton2</strain>
    </source>
</reference>
<comment type="caution">
    <text evidence="5">The sequence shown here is derived from an EMBL/GenBank/DDBJ whole genome shotgun (WGS) entry which is preliminary data.</text>
</comment>
<sequence>MENLINKGCTVLDDRYCRSFSKLQESVLKNFQELYSQGTNKQLWGVLTTSGMQAIYNVIDHIINKHVKMIDKIHVLYASDLYCDTERTIKYIQRNRNIKIHKFNITNSQSVSNILNKLEKNSFVVLFFESVSNPYGHVFDFAQIRHYRKSVRKMYIVVDNTWMSGVLFNPFKFDVDIVVNSTSKYYSNGKHIGGVILSTIKQIANTIIFENRIIGTHISPFNLQQILDNWETLPSRIQQSSIKTKKLIAKLKSKSKSKFEITYPFGNELYKKYINTEYGPSLFLVRINKNIKVVKKMMMNQDLVSYSTSYGTPYTKIDSYPFSDPNDNSKTFLRLYVGYDEEDLDLLNKKLLGLFKC</sequence>
<dbReference type="InterPro" id="IPR015421">
    <property type="entry name" value="PyrdxlP-dep_Trfase_major"/>
</dbReference>
<dbReference type="GO" id="GO:0004124">
    <property type="term" value="F:cysteine synthase activity"/>
    <property type="evidence" value="ECO:0007669"/>
    <property type="project" value="TreeGrafter"/>
</dbReference>
<dbReference type="GO" id="GO:0019346">
    <property type="term" value="P:transsulfuration"/>
    <property type="evidence" value="ECO:0007669"/>
    <property type="project" value="InterPro"/>
</dbReference>
<proteinExistence type="inferred from homology"/>
<evidence type="ECO:0000313" key="7">
    <source>
        <dbReference type="Proteomes" id="UP001146793"/>
    </source>
</evidence>
<dbReference type="InterPro" id="IPR006235">
    <property type="entry name" value="OAc-hSer/O-AcSer_sulfhydrylase"/>
</dbReference>
<dbReference type="PANTHER" id="PTHR43797">
    <property type="entry name" value="HOMOCYSTEINE/CYSTEINE SYNTHASE"/>
    <property type="match status" value="1"/>
</dbReference>
<evidence type="ECO:0000256" key="3">
    <source>
        <dbReference type="ARBA" id="ARBA00022898"/>
    </source>
</evidence>
<dbReference type="EMBL" id="JANTQA010000032">
    <property type="protein sequence ID" value="KAJ3440259.1"/>
    <property type="molecule type" value="Genomic_DNA"/>
</dbReference>
<organism evidence="5 7">
    <name type="scientific">Anaeramoeba flamelloides</name>
    <dbReference type="NCBI Taxonomy" id="1746091"/>
    <lineage>
        <taxon>Eukaryota</taxon>
        <taxon>Metamonada</taxon>
        <taxon>Anaeramoebidae</taxon>
        <taxon>Anaeramoeba</taxon>
    </lineage>
</organism>
<dbReference type="AlphaFoldDB" id="A0AAV7ZK93"/>
<protein>
    <submittedName>
        <fullName evidence="5">Homocysteine/cysteine synthase</fullName>
    </submittedName>
</protein>
<evidence type="ECO:0000313" key="6">
    <source>
        <dbReference type="EMBL" id="KAJ6227091.1"/>
    </source>
</evidence>
<dbReference type="GO" id="GO:0030170">
    <property type="term" value="F:pyridoxal phosphate binding"/>
    <property type="evidence" value="ECO:0007669"/>
    <property type="project" value="InterPro"/>
</dbReference>
<comment type="cofactor">
    <cofactor evidence="1 4">
        <name>pyridoxal 5'-phosphate</name>
        <dbReference type="ChEBI" id="CHEBI:597326"/>
    </cofactor>
</comment>
<keyword evidence="2" id="KW-0808">Transferase</keyword>
<reference evidence="6" key="1">
    <citation type="submission" date="2022-08" db="EMBL/GenBank/DDBJ databases">
        <title>Novel sulfate-reducing endosymbionts in the free-living metamonad Anaeramoeba.</title>
        <authorList>
            <person name="Jerlstrom-Hultqvist J."/>
            <person name="Cepicka I."/>
            <person name="Gallot-Lavallee L."/>
            <person name="Salas-Leiva D."/>
            <person name="Curtis B.A."/>
            <person name="Zahonova K."/>
            <person name="Pipaliya S."/>
            <person name="Dacks J."/>
            <person name="Roger A.J."/>
        </authorList>
    </citation>
    <scope>NUCLEOTIDE SEQUENCE</scope>
    <source>
        <strain evidence="6">Schooner1</strain>
    </source>
</reference>
<dbReference type="EMBL" id="JAOAOG010000338">
    <property type="protein sequence ID" value="KAJ6227091.1"/>
    <property type="molecule type" value="Genomic_DNA"/>
</dbReference>
<evidence type="ECO:0000313" key="5">
    <source>
        <dbReference type="EMBL" id="KAJ3440259.1"/>
    </source>
</evidence>
<evidence type="ECO:0000313" key="8">
    <source>
        <dbReference type="Proteomes" id="UP001150062"/>
    </source>
</evidence>
<gene>
    <name evidence="5" type="ORF">M0812_16315</name>
    <name evidence="6" type="ORF">M0813_10245</name>
</gene>
<dbReference type="InterPro" id="IPR015424">
    <property type="entry name" value="PyrdxlP-dep_Trfase"/>
</dbReference>
<dbReference type="Proteomes" id="UP001146793">
    <property type="component" value="Unassembled WGS sequence"/>
</dbReference>
<dbReference type="Proteomes" id="UP001150062">
    <property type="component" value="Unassembled WGS sequence"/>
</dbReference>
<dbReference type="GO" id="GO:0006535">
    <property type="term" value="P:cysteine biosynthetic process from serine"/>
    <property type="evidence" value="ECO:0007669"/>
    <property type="project" value="TreeGrafter"/>
</dbReference>
<name>A0AAV7ZK93_9EUKA</name>
<keyword evidence="3 4" id="KW-0663">Pyridoxal phosphate</keyword>
<dbReference type="GO" id="GO:0003961">
    <property type="term" value="F:O-acetylhomoserine aminocarboxypropyltransferase activity"/>
    <property type="evidence" value="ECO:0007669"/>
    <property type="project" value="TreeGrafter"/>
</dbReference>
<comment type="similarity">
    <text evidence="4">Belongs to the trans-sulfuration enzymes family.</text>
</comment>
<dbReference type="PANTHER" id="PTHR43797:SF2">
    <property type="entry name" value="HOMOCYSTEINE_CYSTEINE SYNTHASE"/>
    <property type="match status" value="1"/>
</dbReference>
<evidence type="ECO:0000256" key="4">
    <source>
        <dbReference type="RuleBase" id="RU362118"/>
    </source>
</evidence>
<keyword evidence="8" id="KW-1185">Reference proteome</keyword>
<evidence type="ECO:0000256" key="2">
    <source>
        <dbReference type="ARBA" id="ARBA00022679"/>
    </source>
</evidence>
<dbReference type="Pfam" id="PF01053">
    <property type="entry name" value="Cys_Met_Meta_PP"/>
    <property type="match status" value="1"/>
</dbReference>
<dbReference type="SUPFAM" id="SSF53383">
    <property type="entry name" value="PLP-dependent transferases"/>
    <property type="match status" value="1"/>
</dbReference>
<dbReference type="GO" id="GO:0005737">
    <property type="term" value="C:cytoplasm"/>
    <property type="evidence" value="ECO:0007669"/>
    <property type="project" value="TreeGrafter"/>
</dbReference>